<proteinExistence type="predicted"/>
<organism evidence="1 2">
    <name type="scientific">Planktothrix serta PCC 8927</name>
    <dbReference type="NCBI Taxonomy" id="671068"/>
    <lineage>
        <taxon>Bacteria</taxon>
        <taxon>Bacillati</taxon>
        <taxon>Cyanobacteriota</taxon>
        <taxon>Cyanophyceae</taxon>
        <taxon>Oscillatoriophycideae</taxon>
        <taxon>Oscillatoriales</taxon>
        <taxon>Microcoleaceae</taxon>
        <taxon>Planktothrix</taxon>
    </lineage>
</organism>
<reference evidence="1" key="1">
    <citation type="submission" date="2019-10" db="EMBL/GenBank/DDBJ databases">
        <authorList>
            <consortium name="Genoscope - CEA"/>
            <person name="William W."/>
        </authorList>
    </citation>
    <scope>NUCLEOTIDE SEQUENCE [LARGE SCALE GENOMIC DNA]</scope>
    <source>
        <strain evidence="1">BBR_PRJEB10992</strain>
    </source>
</reference>
<protein>
    <submittedName>
        <fullName evidence="1">Uncharacterized protein</fullName>
    </submittedName>
</protein>
<dbReference type="AlphaFoldDB" id="A0A7Z9BJC1"/>
<accession>A0A7Z9BJC1</accession>
<dbReference type="EMBL" id="CZCU02000113">
    <property type="protein sequence ID" value="VXD15354.1"/>
    <property type="molecule type" value="Genomic_DNA"/>
</dbReference>
<name>A0A7Z9BJC1_9CYAN</name>
<evidence type="ECO:0000313" key="1">
    <source>
        <dbReference type="EMBL" id="VXD15354.1"/>
    </source>
</evidence>
<keyword evidence="2" id="KW-1185">Reference proteome</keyword>
<gene>
    <name evidence="1" type="ORF">PL8927_40003</name>
</gene>
<sequence length="58" mass="6702">MSLKPEILKRVEIYKNLKILREVRIGPKKQAVSTISDRLKFAPKSLQIAIPNKLWLST</sequence>
<dbReference type="Proteomes" id="UP000184550">
    <property type="component" value="Unassembled WGS sequence"/>
</dbReference>
<comment type="caution">
    <text evidence="1">The sequence shown here is derived from an EMBL/GenBank/DDBJ whole genome shotgun (WGS) entry which is preliminary data.</text>
</comment>
<evidence type="ECO:0000313" key="2">
    <source>
        <dbReference type="Proteomes" id="UP000184550"/>
    </source>
</evidence>